<dbReference type="Proteomes" id="UP000054047">
    <property type="component" value="Unassembled WGS sequence"/>
</dbReference>
<organism evidence="2 3">
    <name type="scientific">Ancylostoma duodenale</name>
    <dbReference type="NCBI Taxonomy" id="51022"/>
    <lineage>
        <taxon>Eukaryota</taxon>
        <taxon>Metazoa</taxon>
        <taxon>Ecdysozoa</taxon>
        <taxon>Nematoda</taxon>
        <taxon>Chromadorea</taxon>
        <taxon>Rhabditida</taxon>
        <taxon>Rhabditina</taxon>
        <taxon>Rhabditomorpha</taxon>
        <taxon>Strongyloidea</taxon>
        <taxon>Ancylostomatidae</taxon>
        <taxon>Ancylostomatinae</taxon>
        <taxon>Ancylostoma</taxon>
    </lineage>
</organism>
<dbReference type="EMBL" id="KN761398">
    <property type="protein sequence ID" value="KIH48232.1"/>
    <property type="molecule type" value="Genomic_DNA"/>
</dbReference>
<name>A0A0C2CEF5_9BILA</name>
<protein>
    <submittedName>
        <fullName evidence="2">Uncharacterized protein</fullName>
    </submittedName>
</protein>
<sequence>MNSLQRLSVSKNNVNNLLDVIFTEIKRLSDYEDAERDKRASMVEKMKNLKAKLANSPSPSTQNVNTQEEDEESYNAHVEFSSLKVEFRNHS</sequence>
<dbReference type="AlphaFoldDB" id="A0A0C2CEF5"/>
<gene>
    <name evidence="2" type="ORF">ANCDUO_21701</name>
</gene>
<keyword evidence="3" id="KW-1185">Reference proteome</keyword>
<proteinExistence type="predicted"/>
<evidence type="ECO:0000313" key="2">
    <source>
        <dbReference type="EMBL" id="KIH48232.1"/>
    </source>
</evidence>
<evidence type="ECO:0000313" key="3">
    <source>
        <dbReference type="Proteomes" id="UP000054047"/>
    </source>
</evidence>
<evidence type="ECO:0000256" key="1">
    <source>
        <dbReference type="SAM" id="MobiDB-lite"/>
    </source>
</evidence>
<feature type="non-terminal residue" evidence="2">
    <location>
        <position position="91"/>
    </location>
</feature>
<accession>A0A0C2CEF5</accession>
<feature type="compositionally biased region" description="Polar residues" evidence="1">
    <location>
        <begin position="55"/>
        <end position="66"/>
    </location>
</feature>
<reference evidence="2 3" key="1">
    <citation type="submission" date="2013-12" db="EMBL/GenBank/DDBJ databases">
        <title>Draft genome of the parsitic nematode Ancylostoma duodenale.</title>
        <authorList>
            <person name="Mitreva M."/>
        </authorList>
    </citation>
    <scope>NUCLEOTIDE SEQUENCE [LARGE SCALE GENOMIC DNA]</scope>
    <source>
        <strain evidence="2 3">Zhejiang</strain>
    </source>
</reference>
<feature type="region of interest" description="Disordered" evidence="1">
    <location>
        <begin position="51"/>
        <end position="75"/>
    </location>
</feature>